<comment type="caution">
    <text evidence="4">The sequence shown here is derived from an EMBL/GenBank/DDBJ whole genome shotgun (WGS) entry which is preliminary data.</text>
</comment>
<sequence>MRSLGVVLYVDDEPINLKLFNIMFRGVYKIVTAESGAEALRILDGESEVSVVITDMKMPSMNGLEFVSAARKIRADIPYFLLSGYGLTPEIEKALKLEWIDGYFQKPLKKSKIEEELARYLP</sequence>
<dbReference type="RefSeq" id="WP_027470481.1">
    <property type="nucleotide sequence ID" value="NZ_BAMD01000034.1"/>
</dbReference>
<dbReference type="Proteomes" id="UP000019402">
    <property type="component" value="Unassembled WGS sequence"/>
</dbReference>
<evidence type="ECO:0000256" key="2">
    <source>
        <dbReference type="PROSITE-ProRule" id="PRU00169"/>
    </source>
</evidence>
<dbReference type="InterPro" id="IPR050595">
    <property type="entry name" value="Bact_response_regulator"/>
</dbReference>
<dbReference type="PROSITE" id="PS50110">
    <property type="entry name" value="RESPONSE_REGULATORY"/>
    <property type="match status" value="1"/>
</dbReference>
<dbReference type="PANTHER" id="PTHR44591:SF3">
    <property type="entry name" value="RESPONSE REGULATORY DOMAIN-CONTAINING PROTEIN"/>
    <property type="match status" value="1"/>
</dbReference>
<evidence type="ECO:0000256" key="1">
    <source>
        <dbReference type="ARBA" id="ARBA00022553"/>
    </source>
</evidence>
<evidence type="ECO:0000313" key="4">
    <source>
        <dbReference type="EMBL" id="GAF03939.1"/>
    </source>
</evidence>
<dbReference type="eggNOG" id="COG3437">
    <property type="taxonomic scope" value="Bacteria"/>
</dbReference>
<name>W7YNC6_9BACT</name>
<dbReference type="Gene3D" id="3.40.50.2300">
    <property type="match status" value="1"/>
</dbReference>
<dbReference type="PANTHER" id="PTHR44591">
    <property type="entry name" value="STRESS RESPONSE REGULATOR PROTEIN 1"/>
    <property type="match status" value="1"/>
</dbReference>
<dbReference type="SMART" id="SM00448">
    <property type="entry name" value="REC"/>
    <property type="match status" value="1"/>
</dbReference>
<gene>
    <name evidence="4" type="ORF">JCM21142_72629</name>
</gene>
<organism evidence="4 5">
    <name type="scientific">Saccharicrinis fermentans DSM 9555 = JCM 21142</name>
    <dbReference type="NCBI Taxonomy" id="869213"/>
    <lineage>
        <taxon>Bacteria</taxon>
        <taxon>Pseudomonadati</taxon>
        <taxon>Bacteroidota</taxon>
        <taxon>Bacteroidia</taxon>
        <taxon>Marinilabiliales</taxon>
        <taxon>Marinilabiliaceae</taxon>
        <taxon>Saccharicrinis</taxon>
    </lineage>
</organism>
<dbReference type="InterPro" id="IPR001789">
    <property type="entry name" value="Sig_transdc_resp-reg_receiver"/>
</dbReference>
<dbReference type="EMBL" id="BAMD01000034">
    <property type="protein sequence ID" value="GAF03939.1"/>
    <property type="molecule type" value="Genomic_DNA"/>
</dbReference>
<protein>
    <submittedName>
        <fullName evidence="4">Quorum-sensing regulator protein F</fullName>
    </submittedName>
</protein>
<dbReference type="InterPro" id="IPR011006">
    <property type="entry name" value="CheY-like_superfamily"/>
</dbReference>
<proteinExistence type="predicted"/>
<feature type="modified residue" description="4-aspartylphosphate" evidence="2">
    <location>
        <position position="55"/>
    </location>
</feature>
<keyword evidence="5" id="KW-1185">Reference proteome</keyword>
<accession>W7YNC6</accession>
<reference evidence="4 5" key="1">
    <citation type="journal article" date="2014" name="Genome Announc.">
        <title>Draft Genome Sequence of Cytophaga fermentans JCM 21142T, a Facultative Anaerobe Isolated from Marine Mud.</title>
        <authorList>
            <person name="Starns D."/>
            <person name="Oshima K."/>
            <person name="Suda W."/>
            <person name="Iino T."/>
            <person name="Yuki M."/>
            <person name="Inoue J."/>
            <person name="Kitamura K."/>
            <person name="Iida T."/>
            <person name="Darby A."/>
            <person name="Hattori M."/>
            <person name="Ohkuma M."/>
        </authorList>
    </citation>
    <scope>NUCLEOTIDE SEQUENCE [LARGE SCALE GENOMIC DNA]</scope>
    <source>
        <strain evidence="4 5">JCM 21142</strain>
    </source>
</reference>
<dbReference type="SUPFAM" id="SSF52172">
    <property type="entry name" value="CheY-like"/>
    <property type="match status" value="1"/>
</dbReference>
<dbReference type="GO" id="GO:0000160">
    <property type="term" value="P:phosphorelay signal transduction system"/>
    <property type="evidence" value="ECO:0007669"/>
    <property type="project" value="InterPro"/>
</dbReference>
<feature type="domain" description="Response regulatory" evidence="3">
    <location>
        <begin position="6"/>
        <end position="121"/>
    </location>
</feature>
<dbReference type="OrthoDB" id="9789181at2"/>
<evidence type="ECO:0000313" key="5">
    <source>
        <dbReference type="Proteomes" id="UP000019402"/>
    </source>
</evidence>
<dbReference type="Pfam" id="PF00072">
    <property type="entry name" value="Response_reg"/>
    <property type="match status" value="1"/>
</dbReference>
<dbReference type="AlphaFoldDB" id="W7YNC6"/>
<dbReference type="STRING" id="869213.GCA_000517085_00451"/>
<evidence type="ECO:0000259" key="3">
    <source>
        <dbReference type="PROSITE" id="PS50110"/>
    </source>
</evidence>
<keyword evidence="1 2" id="KW-0597">Phosphoprotein</keyword>